<accession>A0ABS8K066</accession>
<dbReference type="RefSeq" id="WP_230511897.1">
    <property type="nucleotide sequence ID" value="NZ_JAJITD010000012.1"/>
</dbReference>
<feature type="transmembrane region" description="Helical" evidence="7">
    <location>
        <begin position="219"/>
        <end position="240"/>
    </location>
</feature>
<dbReference type="SUPFAM" id="SSF103473">
    <property type="entry name" value="MFS general substrate transporter"/>
    <property type="match status" value="1"/>
</dbReference>
<keyword evidence="3" id="KW-1003">Cell membrane</keyword>
<protein>
    <submittedName>
        <fullName evidence="8">MFS transporter</fullName>
    </submittedName>
</protein>
<dbReference type="EMBL" id="JAJITD010000012">
    <property type="protein sequence ID" value="MCC8395540.1"/>
    <property type="molecule type" value="Genomic_DNA"/>
</dbReference>
<dbReference type="Proteomes" id="UP001431019">
    <property type="component" value="Unassembled WGS sequence"/>
</dbReference>
<keyword evidence="4 7" id="KW-0812">Transmembrane</keyword>
<feature type="transmembrane region" description="Helical" evidence="7">
    <location>
        <begin position="373"/>
        <end position="394"/>
    </location>
</feature>
<feature type="transmembrane region" description="Helical" evidence="7">
    <location>
        <begin position="41"/>
        <end position="59"/>
    </location>
</feature>
<feature type="transmembrane region" description="Helical" evidence="7">
    <location>
        <begin position="7"/>
        <end position="29"/>
    </location>
</feature>
<feature type="transmembrane region" description="Helical" evidence="7">
    <location>
        <begin position="160"/>
        <end position="178"/>
    </location>
</feature>
<dbReference type="InterPro" id="IPR036259">
    <property type="entry name" value="MFS_trans_sf"/>
</dbReference>
<name>A0ABS8K066_9BURK</name>
<keyword evidence="2" id="KW-0813">Transport</keyword>
<keyword evidence="5 7" id="KW-1133">Transmembrane helix</keyword>
<proteinExistence type="predicted"/>
<evidence type="ECO:0000256" key="4">
    <source>
        <dbReference type="ARBA" id="ARBA00022692"/>
    </source>
</evidence>
<evidence type="ECO:0000256" key="2">
    <source>
        <dbReference type="ARBA" id="ARBA00022448"/>
    </source>
</evidence>
<keyword evidence="6 7" id="KW-0472">Membrane</keyword>
<evidence type="ECO:0000256" key="3">
    <source>
        <dbReference type="ARBA" id="ARBA00022475"/>
    </source>
</evidence>
<dbReference type="PANTHER" id="PTHR43414">
    <property type="entry name" value="MULTIDRUG RESISTANCE PROTEIN MDTG"/>
    <property type="match status" value="1"/>
</dbReference>
<feature type="transmembrane region" description="Helical" evidence="7">
    <location>
        <begin position="71"/>
        <end position="89"/>
    </location>
</feature>
<dbReference type="Gene3D" id="1.20.1250.20">
    <property type="entry name" value="MFS general substrate transporter like domains"/>
    <property type="match status" value="1"/>
</dbReference>
<feature type="transmembrane region" description="Helical" evidence="7">
    <location>
        <begin position="95"/>
        <end position="116"/>
    </location>
</feature>
<dbReference type="PANTHER" id="PTHR43414:SF6">
    <property type="entry name" value="MULTIDRUG RESISTANCE PROTEIN MDTG"/>
    <property type="match status" value="1"/>
</dbReference>
<evidence type="ECO:0000256" key="7">
    <source>
        <dbReference type="SAM" id="Phobius"/>
    </source>
</evidence>
<keyword evidence="9" id="KW-1185">Reference proteome</keyword>
<feature type="transmembrane region" description="Helical" evidence="7">
    <location>
        <begin position="292"/>
        <end position="310"/>
    </location>
</feature>
<comment type="subcellular location">
    <subcellularLocation>
        <location evidence="1">Cell membrane</location>
        <topology evidence="1">Multi-pass membrane protein</topology>
    </subcellularLocation>
</comment>
<evidence type="ECO:0000256" key="1">
    <source>
        <dbReference type="ARBA" id="ARBA00004651"/>
    </source>
</evidence>
<dbReference type="InterPro" id="IPR011701">
    <property type="entry name" value="MFS"/>
</dbReference>
<sequence>MTLRNMIILMTTFAVISDAILIPFYPQFFAARYGVTSPVHAGAYVAFISIVVMLTLPVWARVAKRLDAMHLLVYTQFAAGVLSVASYWAPTVPLFWVLSLAMFMCKSSYLLMYPYMMRFEPKESHAHTIGLLSVVVHFGAIAGAVAGGFVMQVWSAHSCIFAMAAGDFAQMFICLWLIRAHAIPRRCRFADEADQADQADGAHAGASTARRTLRDRLPILRLALLMLAFDFCVYLIRPFMSSYWQSVSGSPSELLSGTVFAIPGMVALVALRINKRIADAGRRLPDHMLGNLLLCTVGLLLQGVEAPLAIIAGRLLFGWAFFQIVVKLDVTMFALSKPAWYAADFSVINFFQNLGVLLASFAAGAIVDATGLRAPFFAAAAGLVGTALLSAWLLERASAASAAASAETATRAAPAAGRAANATPAPVAALADATLATDLTTGLTPELADTGATAHAN</sequence>
<evidence type="ECO:0000256" key="5">
    <source>
        <dbReference type="ARBA" id="ARBA00022989"/>
    </source>
</evidence>
<comment type="caution">
    <text evidence="8">The sequence shown here is derived from an EMBL/GenBank/DDBJ whole genome shotgun (WGS) entry which is preliminary data.</text>
</comment>
<evidence type="ECO:0000256" key="6">
    <source>
        <dbReference type="ARBA" id="ARBA00023136"/>
    </source>
</evidence>
<evidence type="ECO:0000313" key="8">
    <source>
        <dbReference type="EMBL" id="MCC8395540.1"/>
    </source>
</evidence>
<gene>
    <name evidence="8" type="ORF">LJ656_23420</name>
</gene>
<evidence type="ECO:0000313" key="9">
    <source>
        <dbReference type="Proteomes" id="UP001431019"/>
    </source>
</evidence>
<dbReference type="Pfam" id="PF07690">
    <property type="entry name" value="MFS_1"/>
    <property type="match status" value="1"/>
</dbReference>
<feature type="transmembrane region" description="Helical" evidence="7">
    <location>
        <begin position="347"/>
        <end position="367"/>
    </location>
</feature>
<feature type="transmembrane region" description="Helical" evidence="7">
    <location>
        <begin position="316"/>
        <end position="335"/>
    </location>
</feature>
<organism evidence="8 9">
    <name type="scientific">Paraburkholderia sejongensis</name>
    <dbReference type="NCBI Taxonomy" id="2886946"/>
    <lineage>
        <taxon>Bacteria</taxon>
        <taxon>Pseudomonadati</taxon>
        <taxon>Pseudomonadota</taxon>
        <taxon>Betaproteobacteria</taxon>
        <taxon>Burkholderiales</taxon>
        <taxon>Burkholderiaceae</taxon>
        <taxon>Paraburkholderia</taxon>
    </lineage>
</organism>
<feature type="transmembrane region" description="Helical" evidence="7">
    <location>
        <begin position="128"/>
        <end position="154"/>
    </location>
</feature>
<feature type="transmembrane region" description="Helical" evidence="7">
    <location>
        <begin position="252"/>
        <end position="271"/>
    </location>
</feature>
<reference evidence="8 9" key="1">
    <citation type="submission" date="2021-11" db="EMBL/GenBank/DDBJ databases">
        <authorList>
            <person name="Oh E.-T."/>
            <person name="Kim S.-B."/>
        </authorList>
    </citation>
    <scope>NUCLEOTIDE SEQUENCE [LARGE SCALE GENOMIC DNA]</scope>
    <source>
        <strain evidence="8 9">MMS20-SJTR3</strain>
    </source>
</reference>